<name>A0A9P6XEV6_RHIOR</name>
<dbReference type="PROSITE" id="PS50033">
    <property type="entry name" value="UBX"/>
    <property type="match status" value="1"/>
</dbReference>
<dbReference type="GO" id="GO:0006986">
    <property type="term" value="P:response to unfolded protein"/>
    <property type="evidence" value="ECO:0007669"/>
    <property type="project" value="UniProtKB-KW"/>
</dbReference>
<feature type="domain" description="UBX" evidence="7">
    <location>
        <begin position="277"/>
        <end position="355"/>
    </location>
</feature>
<evidence type="ECO:0000259" key="7">
    <source>
        <dbReference type="PROSITE" id="PS50033"/>
    </source>
</evidence>
<comment type="function">
    <text evidence="5">Involved in endoplasmic reticulum-associated protein degradation (ERAD). Acts as a platform to recruit both UBQLN1 and VCP to the ER during ERAD.</text>
</comment>
<evidence type="ECO:0000313" key="8">
    <source>
        <dbReference type="EMBL" id="KAG1312214.1"/>
    </source>
</evidence>
<protein>
    <recommendedName>
        <fullName evidence="4">UBX domain-containing protein 2</fullName>
    </recommendedName>
</protein>
<gene>
    <name evidence="8" type="ORF">G6F64_003207</name>
</gene>
<reference evidence="8" key="1">
    <citation type="journal article" date="2020" name="Microb. Genom.">
        <title>Genetic diversity of clinical and environmental Mucorales isolates obtained from an investigation of mucormycosis cases among solid organ transplant recipients.</title>
        <authorList>
            <person name="Nguyen M.H."/>
            <person name="Kaul D."/>
            <person name="Muto C."/>
            <person name="Cheng S.J."/>
            <person name="Richter R.A."/>
            <person name="Bruno V.M."/>
            <person name="Liu G."/>
            <person name="Beyhan S."/>
            <person name="Sundermann A.J."/>
            <person name="Mounaud S."/>
            <person name="Pasculle A.W."/>
            <person name="Nierman W.C."/>
            <person name="Driscoll E."/>
            <person name="Cumbie R."/>
            <person name="Clancy C.J."/>
            <person name="Dupont C.L."/>
        </authorList>
    </citation>
    <scope>NUCLEOTIDE SEQUENCE</scope>
    <source>
        <strain evidence="8">GL11</strain>
    </source>
</reference>
<dbReference type="PANTHER" id="PTHR46424">
    <property type="entry name" value="UBX DOMAIN-CONTAINING PROTEIN 4"/>
    <property type="match status" value="1"/>
</dbReference>
<dbReference type="Gene3D" id="3.40.30.10">
    <property type="entry name" value="Glutaredoxin"/>
    <property type="match status" value="1"/>
</dbReference>
<evidence type="ECO:0000256" key="4">
    <source>
        <dbReference type="ARBA" id="ARBA00041575"/>
    </source>
</evidence>
<evidence type="ECO:0000256" key="1">
    <source>
        <dbReference type="ARBA" id="ARBA00004406"/>
    </source>
</evidence>
<comment type="subcellular location">
    <subcellularLocation>
        <location evidence="1">Endoplasmic reticulum membrane</location>
        <topology evidence="1">Peripheral membrane protein</topology>
    </subcellularLocation>
</comment>
<evidence type="ECO:0000256" key="5">
    <source>
        <dbReference type="ARBA" id="ARBA00046062"/>
    </source>
</evidence>
<feature type="region of interest" description="Disordered" evidence="6">
    <location>
        <begin position="415"/>
        <end position="491"/>
    </location>
</feature>
<dbReference type="Gene3D" id="3.10.20.90">
    <property type="entry name" value="Phosphatidylinositol 3-kinase Catalytic Subunit, Chain A, domain 1"/>
    <property type="match status" value="1"/>
</dbReference>
<evidence type="ECO:0000256" key="3">
    <source>
        <dbReference type="ARBA" id="ARBA00038812"/>
    </source>
</evidence>
<keyword evidence="2" id="KW-0834">Unfolded protein response</keyword>
<dbReference type="CDD" id="cd01767">
    <property type="entry name" value="UBX"/>
    <property type="match status" value="1"/>
</dbReference>
<dbReference type="Pfam" id="PF23187">
    <property type="entry name" value="UBX7_N"/>
    <property type="match status" value="1"/>
</dbReference>
<sequence length="491" mass="55980">MSDKIWFTGPVHEAVSLVTQKDYVFLVYIYDDSDKSKILNDTFNDEEIAQCIENHAIALRMEKDSENATLFGQLYPIQTVPILYFIKQGTIKDFDTETITKQGILDKIKTVYNSTHSFEQQHATSSTSQYSQTSSAINAAVENDVTTESSRADASNAEAIAAKKAELQKRLEEARKQREERERMETKEKEIKRRNEAKVIQEAQQMKKDKENQIFLEKMKKERKEAEEHKQKVREQIARDREEKMAQRKANKERQELAAIASSSSQRDNETSTTKRQDYEFSNLNIRLLDGTNLRHQFEASDTLTTLKNWIQQNRTDSNKSYKLSSQFPTRLFTEADDHTTLRDLDLCPSATIIMKPNNVSTSGSLKQPNNGQPGLLSTVQSGFDYVYALLISLINFFHGLLEALFPRNGYNPIRQPTATQQEPFVRNHRGGHRLGSSSSSVDSGKSTGIADKGKKRNAFATRVSTIHDKDESDSENEKRPTYNGNSVNHE</sequence>
<dbReference type="Pfam" id="PF00789">
    <property type="entry name" value="UBX"/>
    <property type="match status" value="1"/>
</dbReference>
<dbReference type="SUPFAM" id="SSF52833">
    <property type="entry name" value="Thioredoxin-like"/>
    <property type="match status" value="1"/>
</dbReference>
<accession>A0A9P6XEV6</accession>
<dbReference type="SMART" id="SM00166">
    <property type="entry name" value="UBX"/>
    <property type="match status" value="1"/>
</dbReference>
<dbReference type="InterPro" id="IPR036249">
    <property type="entry name" value="Thioredoxin-like_sf"/>
</dbReference>
<feature type="region of interest" description="Disordered" evidence="6">
    <location>
        <begin position="222"/>
        <end position="276"/>
    </location>
</feature>
<organism evidence="8 9">
    <name type="scientific">Rhizopus oryzae</name>
    <name type="common">Mucormycosis agent</name>
    <name type="synonym">Rhizopus arrhizus var. delemar</name>
    <dbReference type="NCBI Taxonomy" id="64495"/>
    <lineage>
        <taxon>Eukaryota</taxon>
        <taxon>Fungi</taxon>
        <taxon>Fungi incertae sedis</taxon>
        <taxon>Mucoromycota</taxon>
        <taxon>Mucoromycotina</taxon>
        <taxon>Mucoromycetes</taxon>
        <taxon>Mucorales</taxon>
        <taxon>Mucorineae</taxon>
        <taxon>Rhizopodaceae</taxon>
        <taxon>Rhizopus</taxon>
    </lineage>
</organism>
<feature type="compositionally biased region" description="Basic and acidic residues" evidence="6">
    <location>
        <begin position="466"/>
        <end position="481"/>
    </location>
</feature>
<evidence type="ECO:0000256" key="2">
    <source>
        <dbReference type="ARBA" id="ARBA00023230"/>
    </source>
</evidence>
<dbReference type="GO" id="GO:0005789">
    <property type="term" value="C:endoplasmic reticulum membrane"/>
    <property type="evidence" value="ECO:0007669"/>
    <property type="project" value="UniProtKB-SubCell"/>
</dbReference>
<proteinExistence type="predicted"/>
<feature type="compositionally biased region" description="Low complexity" evidence="6">
    <location>
        <begin position="435"/>
        <end position="449"/>
    </location>
</feature>
<feature type="compositionally biased region" description="Basic and acidic residues" evidence="6">
    <location>
        <begin position="267"/>
        <end position="276"/>
    </location>
</feature>
<dbReference type="EMBL" id="JAANQT010000305">
    <property type="protein sequence ID" value="KAG1312214.1"/>
    <property type="molecule type" value="Genomic_DNA"/>
</dbReference>
<comment type="caution">
    <text evidence="8">The sequence shown here is derived from an EMBL/GenBank/DDBJ whole genome shotgun (WGS) entry which is preliminary data.</text>
</comment>
<keyword evidence="9" id="KW-1185">Reference proteome</keyword>
<dbReference type="PANTHER" id="PTHR46424:SF1">
    <property type="entry name" value="UBX DOMAIN-CONTAINING PROTEIN 4"/>
    <property type="match status" value="1"/>
</dbReference>
<dbReference type="InterPro" id="IPR029071">
    <property type="entry name" value="Ubiquitin-like_domsf"/>
</dbReference>
<dbReference type="AlphaFoldDB" id="A0A9P6XEV6"/>
<dbReference type="InterPro" id="IPR001012">
    <property type="entry name" value="UBX_dom"/>
</dbReference>
<feature type="compositionally biased region" description="Basic and acidic residues" evidence="6">
    <location>
        <begin position="222"/>
        <end position="256"/>
    </location>
</feature>
<evidence type="ECO:0000313" key="9">
    <source>
        <dbReference type="Proteomes" id="UP000716291"/>
    </source>
</evidence>
<dbReference type="Proteomes" id="UP000716291">
    <property type="component" value="Unassembled WGS sequence"/>
</dbReference>
<comment type="subunit">
    <text evidence="3">Directly interacts with VCP. Interacts with UBQLN1. Forms a complex with VCP and UBQLN1.</text>
</comment>
<evidence type="ECO:0000256" key="6">
    <source>
        <dbReference type="SAM" id="MobiDB-lite"/>
    </source>
</evidence>
<dbReference type="SUPFAM" id="SSF54236">
    <property type="entry name" value="Ubiquitin-like"/>
    <property type="match status" value="1"/>
</dbReference>
<dbReference type="GO" id="GO:0036503">
    <property type="term" value="P:ERAD pathway"/>
    <property type="evidence" value="ECO:0007669"/>
    <property type="project" value="TreeGrafter"/>
</dbReference>